<dbReference type="GO" id="GO:0005975">
    <property type="term" value="P:carbohydrate metabolic process"/>
    <property type="evidence" value="ECO:0007669"/>
    <property type="project" value="InterPro"/>
</dbReference>
<evidence type="ECO:0000256" key="4">
    <source>
        <dbReference type="ARBA" id="ARBA00023295"/>
    </source>
</evidence>
<keyword evidence="3 6" id="KW-0378">Hydrolase</keyword>
<dbReference type="InterPro" id="IPR013148">
    <property type="entry name" value="Glyco_hydro_32_N"/>
</dbReference>
<proteinExistence type="inferred from homology"/>
<feature type="domain" description="Glycosyl hydrolase family 32 N-terminal" evidence="5">
    <location>
        <begin position="8"/>
        <end position="288"/>
    </location>
</feature>
<keyword evidence="7" id="KW-1185">Reference proteome</keyword>
<evidence type="ECO:0000256" key="3">
    <source>
        <dbReference type="ARBA" id="ARBA00022801"/>
    </source>
</evidence>
<dbReference type="PANTHER" id="PTHR43101:SF1">
    <property type="entry name" value="BETA-FRUCTOSIDASE"/>
    <property type="match status" value="1"/>
</dbReference>
<evidence type="ECO:0000256" key="2">
    <source>
        <dbReference type="ARBA" id="ARBA00012758"/>
    </source>
</evidence>
<dbReference type="SUPFAM" id="SSF75005">
    <property type="entry name" value="Arabinanase/levansucrase/invertase"/>
    <property type="match status" value="1"/>
</dbReference>
<evidence type="ECO:0000313" key="6">
    <source>
        <dbReference type="EMBL" id="QIV86140.1"/>
    </source>
</evidence>
<dbReference type="InterPro" id="IPR051214">
    <property type="entry name" value="GH32_Enzymes"/>
</dbReference>
<organism evidence="6 7">
    <name type="scientific">Glutamicibacter mishrai</name>
    <dbReference type="NCBI Taxonomy" id="1775880"/>
    <lineage>
        <taxon>Bacteria</taxon>
        <taxon>Bacillati</taxon>
        <taxon>Actinomycetota</taxon>
        <taxon>Actinomycetes</taxon>
        <taxon>Micrococcales</taxon>
        <taxon>Micrococcaceae</taxon>
        <taxon>Glutamicibacter</taxon>
    </lineage>
</organism>
<protein>
    <recommendedName>
        <fullName evidence="2">beta-fructofuranosidase</fullName>
        <ecNumber evidence="2">3.2.1.26</ecNumber>
    </recommendedName>
</protein>
<dbReference type="PANTHER" id="PTHR43101">
    <property type="entry name" value="BETA-FRUCTOSIDASE"/>
    <property type="match status" value="1"/>
</dbReference>
<dbReference type="SUPFAM" id="SSF49899">
    <property type="entry name" value="Concanavalin A-like lectins/glucanases"/>
    <property type="match status" value="1"/>
</dbReference>
<dbReference type="SMART" id="SM00640">
    <property type="entry name" value="Glyco_32"/>
    <property type="match status" value="1"/>
</dbReference>
<dbReference type="Proteomes" id="UP000502331">
    <property type="component" value="Chromosome"/>
</dbReference>
<reference evidence="6 7" key="1">
    <citation type="submission" date="2018-09" db="EMBL/GenBank/DDBJ databases">
        <title>Glutamicibacter mishrai S5-52T (LMG 29155T = KCTC 39846T).</title>
        <authorList>
            <person name="Das S.K."/>
        </authorList>
    </citation>
    <scope>NUCLEOTIDE SEQUENCE [LARGE SCALE GENOMIC DNA]</scope>
    <source>
        <strain evidence="6 7">S5-52</strain>
    </source>
</reference>
<dbReference type="Gene3D" id="2.115.10.20">
    <property type="entry name" value="Glycosyl hydrolase domain, family 43"/>
    <property type="match status" value="1"/>
</dbReference>
<dbReference type="Gene3D" id="2.60.120.560">
    <property type="entry name" value="Exo-inulinase, domain 1"/>
    <property type="match status" value="1"/>
</dbReference>
<dbReference type="Pfam" id="PF00251">
    <property type="entry name" value="Glyco_hydro_32N"/>
    <property type="match status" value="1"/>
</dbReference>
<dbReference type="InterPro" id="IPR023296">
    <property type="entry name" value="Glyco_hydro_beta-prop_sf"/>
</dbReference>
<evidence type="ECO:0000259" key="5">
    <source>
        <dbReference type="Pfam" id="PF00251"/>
    </source>
</evidence>
<dbReference type="AlphaFoldDB" id="A0A6H0SG45"/>
<dbReference type="GO" id="GO:0004564">
    <property type="term" value="F:beta-fructofuranosidase activity"/>
    <property type="evidence" value="ECO:0007669"/>
    <property type="project" value="UniProtKB-EC"/>
</dbReference>
<accession>A0A6H0SG45</accession>
<sequence>MTAQGFYQPNGAWVGDVIPWQEDGVFHLFYLHEGREAAQGGMPWHRIMTDDVVNFRETGESIASGGATADDYNIYTGSIVVDFKGTHHAFYTGQNPKKLGNDGRALQLVMHATSNDGMNSWQRHPEDTFGASAGYETGDWRDPYVFWDAETGLWRMLITARHNSGPERRRGVIAQCTSTDLAHWEPVEPFWDPRRYIAHECPEVFQWGDWWYLVYSEFSDAFTTRYRMSRTLNGPWIVPEYDTLDGRAYYASKSAARDGRRFFFGWIASKEESRDEGAWQWAGTLSVLEAEQKADGTLAFHPPEEFRSTFGDAKQAVPPGIRLVAHDGYADVLTTTDTPEAFRLQARFEIEEGTREAGVLLRASEDGDEGYALRLEPQRGRLVLDQWPRRAPGTEQWHIDGDVPFAIELERPCPIGPGVHELDIIVDGNLCVATLDDATVLSTRLYNRPTGRAGAFVGEGAFTISQFTVASRVHEKTVPSADENKAFSPSA</sequence>
<keyword evidence="4" id="KW-0326">Glycosidase</keyword>
<dbReference type="RefSeq" id="WP_172511252.1">
    <property type="nucleotide sequence ID" value="NZ_CP032549.1"/>
</dbReference>
<gene>
    <name evidence="6" type="ORF">D3791_02810</name>
</gene>
<dbReference type="EC" id="3.2.1.26" evidence="2"/>
<dbReference type="InterPro" id="IPR013320">
    <property type="entry name" value="ConA-like_dom_sf"/>
</dbReference>
<dbReference type="CDD" id="cd08995">
    <property type="entry name" value="GH32_EcAec43-like"/>
    <property type="match status" value="1"/>
</dbReference>
<comment type="similarity">
    <text evidence="1">Belongs to the glycosyl hydrolase 32 family.</text>
</comment>
<evidence type="ECO:0000256" key="1">
    <source>
        <dbReference type="ARBA" id="ARBA00009902"/>
    </source>
</evidence>
<dbReference type="InterPro" id="IPR001362">
    <property type="entry name" value="Glyco_hydro_32"/>
</dbReference>
<evidence type="ECO:0000313" key="7">
    <source>
        <dbReference type="Proteomes" id="UP000502331"/>
    </source>
</evidence>
<dbReference type="EMBL" id="CP032549">
    <property type="protein sequence ID" value="QIV86140.1"/>
    <property type="molecule type" value="Genomic_DNA"/>
</dbReference>
<name>A0A6H0SG45_9MICC</name>